<comment type="similarity">
    <text evidence="1 2">Belongs to the metallophosphoesterase superfamily. YfcE family.</text>
</comment>
<sequence>MAAVDLPRGADWSAGARAGSGVVRRELVPTRRGLRAVTRSGAVDSGVMATRMLLLADTHLPKRAKVLPAEVWDAVDAADVVVHAGDWVDVALLDELEERSARLVAVWGNNDHGELRERLTEVARVEVEGVRFGVVHETGDAKGRERRCAAAYPDLDVLVFGHSHIPWDTTTDTGLRLLNPGSPTDRRRQPHCTYLTLTVDAGELHDVTLHRLPPR</sequence>
<keyword evidence="2" id="KW-0479">Metal-binding</keyword>
<dbReference type="InterPro" id="IPR024654">
    <property type="entry name" value="Calcineurin-like_PHP_lpxH"/>
</dbReference>
<evidence type="ECO:0000256" key="2">
    <source>
        <dbReference type="RuleBase" id="RU362039"/>
    </source>
</evidence>
<dbReference type="InterPro" id="IPR000979">
    <property type="entry name" value="Phosphodiesterase_MJ0936/Vps29"/>
</dbReference>
<feature type="domain" description="Calcineurin-like phosphoesterase" evidence="3">
    <location>
        <begin position="52"/>
        <end position="201"/>
    </location>
</feature>
<comment type="caution">
    <text evidence="4">The sequence shown here is derived from an EMBL/GenBank/DDBJ whole genome shotgun (WGS) entry which is preliminary data.</text>
</comment>
<evidence type="ECO:0000313" key="4">
    <source>
        <dbReference type="EMBL" id="GAA1925832.1"/>
    </source>
</evidence>
<proteinExistence type="inferred from homology"/>
<name>A0ABP5AYI7_9ACTN</name>
<organism evidence="4 5">
    <name type="scientific">Nocardioides lentus</name>
    <dbReference type="NCBI Taxonomy" id="338077"/>
    <lineage>
        <taxon>Bacteria</taxon>
        <taxon>Bacillati</taxon>
        <taxon>Actinomycetota</taxon>
        <taxon>Actinomycetes</taxon>
        <taxon>Propionibacteriales</taxon>
        <taxon>Nocardioidaceae</taxon>
        <taxon>Nocardioides</taxon>
    </lineage>
</organism>
<dbReference type="NCBIfam" id="TIGR00040">
    <property type="entry name" value="yfcE"/>
    <property type="match status" value="1"/>
</dbReference>
<reference evidence="5" key="1">
    <citation type="journal article" date="2019" name="Int. J. Syst. Evol. Microbiol.">
        <title>The Global Catalogue of Microorganisms (GCM) 10K type strain sequencing project: providing services to taxonomists for standard genome sequencing and annotation.</title>
        <authorList>
            <consortium name="The Broad Institute Genomics Platform"/>
            <consortium name="The Broad Institute Genome Sequencing Center for Infectious Disease"/>
            <person name="Wu L."/>
            <person name="Ma J."/>
        </authorList>
    </citation>
    <scope>NUCLEOTIDE SEQUENCE [LARGE SCALE GENOMIC DNA]</scope>
    <source>
        <strain evidence="5">JCM 14046</strain>
    </source>
</reference>
<evidence type="ECO:0000256" key="1">
    <source>
        <dbReference type="ARBA" id="ARBA00008950"/>
    </source>
</evidence>
<dbReference type="Proteomes" id="UP001501612">
    <property type="component" value="Unassembled WGS sequence"/>
</dbReference>
<gene>
    <name evidence="4" type="ORF">GCM10009737_29550</name>
</gene>
<dbReference type="EMBL" id="BAAAMY010000007">
    <property type="protein sequence ID" value="GAA1925832.1"/>
    <property type="molecule type" value="Genomic_DNA"/>
</dbReference>
<dbReference type="InterPro" id="IPR029052">
    <property type="entry name" value="Metallo-depent_PP-like"/>
</dbReference>
<dbReference type="Gene3D" id="3.60.21.10">
    <property type="match status" value="1"/>
</dbReference>
<evidence type="ECO:0000313" key="5">
    <source>
        <dbReference type="Proteomes" id="UP001501612"/>
    </source>
</evidence>
<keyword evidence="5" id="KW-1185">Reference proteome</keyword>
<dbReference type="SUPFAM" id="SSF56300">
    <property type="entry name" value="Metallo-dependent phosphatases"/>
    <property type="match status" value="1"/>
</dbReference>
<evidence type="ECO:0000259" key="3">
    <source>
        <dbReference type="Pfam" id="PF12850"/>
    </source>
</evidence>
<comment type="cofactor">
    <cofactor evidence="2">
        <name>a divalent metal cation</name>
        <dbReference type="ChEBI" id="CHEBI:60240"/>
    </cofactor>
</comment>
<accession>A0ABP5AYI7</accession>
<dbReference type="EC" id="3.1.4.-" evidence="2"/>
<dbReference type="PANTHER" id="PTHR11124">
    <property type="entry name" value="VACUOLAR SORTING PROTEIN VPS29"/>
    <property type="match status" value="1"/>
</dbReference>
<dbReference type="Pfam" id="PF12850">
    <property type="entry name" value="Metallophos_2"/>
    <property type="match status" value="1"/>
</dbReference>
<protein>
    <recommendedName>
        <fullName evidence="2">Phosphoesterase</fullName>
        <ecNumber evidence="2">3.1.4.-</ecNumber>
    </recommendedName>
</protein>